<dbReference type="Proteomes" id="UP000220836">
    <property type="component" value="Unassembled WGS sequence"/>
</dbReference>
<dbReference type="RefSeq" id="WP_097804561.1">
    <property type="nucleotide sequence ID" value="NZ_FXYH01000006.1"/>
</dbReference>
<gene>
    <name evidence="1" type="ORF">PEV8663_02059</name>
</gene>
<reference evidence="1 2" key="1">
    <citation type="submission" date="2017-05" db="EMBL/GenBank/DDBJ databases">
        <authorList>
            <person name="Song R."/>
            <person name="Chenine A.L."/>
            <person name="Ruprecht R.M."/>
        </authorList>
    </citation>
    <scope>NUCLEOTIDE SEQUENCE [LARGE SCALE GENOMIC DNA]</scope>
    <source>
        <strain evidence="1 2">CECT 8663</strain>
    </source>
</reference>
<proteinExistence type="predicted"/>
<accession>A0A238KCP1</accession>
<keyword evidence="2" id="KW-1185">Reference proteome</keyword>
<name>A0A238KCP1_9RHOB</name>
<evidence type="ECO:0000313" key="2">
    <source>
        <dbReference type="Proteomes" id="UP000220836"/>
    </source>
</evidence>
<organism evidence="1 2">
    <name type="scientific">Pelagimonas varians</name>
    <dbReference type="NCBI Taxonomy" id="696760"/>
    <lineage>
        <taxon>Bacteria</taxon>
        <taxon>Pseudomonadati</taxon>
        <taxon>Pseudomonadota</taxon>
        <taxon>Alphaproteobacteria</taxon>
        <taxon>Rhodobacterales</taxon>
        <taxon>Roseobacteraceae</taxon>
        <taxon>Pelagimonas</taxon>
    </lineage>
</organism>
<dbReference type="AlphaFoldDB" id="A0A238KCP1"/>
<evidence type="ECO:0000313" key="1">
    <source>
        <dbReference type="EMBL" id="SMX40611.1"/>
    </source>
</evidence>
<protein>
    <submittedName>
        <fullName evidence="1">Uncharacterized protein</fullName>
    </submittedName>
</protein>
<dbReference type="EMBL" id="FXYH01000006">
    <property type="protein sequence ID" value="SMX40611.1"/>
    <property type="molecule type" value="Genomic_DNA"/>
</dbReference>
<sequence>MSGFQKQLRSDLRAAISTHARFANFDDNIGFPRDFDADGLPFFVVRTPRKQSSRAAFDVVDRTTLVTISLRRKGGDDLEDQFDDDEEAIEALVLPILEAAGLEAFHELTESEVLRAGGTRFGQVDLTFRVIHSTG</sequence>